<dbReference type="PANTHER" id="PTHR24321">
    <property type="entry name" value="DEHYDROGENASES, SHORT CHAIN"/>
    <property type="match status" value="1"/>
</dbReference>
<dbReference type="PANTHER" id="PTHR24321:SF8">
    <property type="entry name" value="ESTRADIOL 17-BETA-DEHYDROGENASE 8-RELATED"/>
    <property type="match status" value="1"/>
</dbReference>
<dbReference type="Gene3D" id="3.40.50.720">
    <property type="entry name" value="NAD(P)-binding Rossmann-like Domain"/>
    <property type="match status" value="1"/>
</dbReference>
<dbReference type="SUPFAM" id="SSF51735">
    <property type="entry name" value="NAD(P)-binding Rossmann-fold domains"/>
    <property type="match status" value="1"/>
</dbReference>
<protein>
    <recommendedName>
        <fullName evidence="6">3-oxoacyl-[acyl-carrier-protein] reductase</fullName>
    </recommendedName>
</protein>
<dbReference type="Proteomes" id="UP000223968">
    <property type="component" value="Unassembled WGS sequence"/>
</dbReference>
<evidence type="ECO:0000256" key="2">
    <source>
        <dbReference type="ARBA" id="ARBA00022857"/>
    </source>
</evidence>
<dbReference type="Pfam" id="PF13561">
    <property type="entry name" value="adh_short_C2"/>
    <property type="match status" value="1"/>
</dbReference>
<evidence type="ECO:0000313" key="4">
    <source>
        <dbReference type="EMBL" id="PGG97500.1"/>
    </source>
</evidence>
<comment type="similarity">
    <text evidence="1">Belongs to the short-chain dehydrogenases/reductases (SDR) family.</text>
</comment>
<dbReference type="PRINTS" id="PR00080">
    <property type="entry name" value="SDRFAMILY"/>
</dbReference>
<sequence>MSTGDLSGTVVAISGAASGIGRGVAVLLAKEGVILSLADSNAESLRVTAELIRAEGGQCKEFVVDVRDGLAVDSWVSQTVASMGLLQGAVNCAGVLRKGGTGAPITAKSDEDWDFVLDINLTGMFKCMRAQLSNLCKGGSVVNITSSAGMMGLPSDAPYCASKHGIIGLTKSAAKEVADQGIRVNCVAPGTIDTPMLGVSSGKTKETLMHEIKGHTPLARMGSADEVAKAVLFLLDNNQSSFITGTVLSVDGGMTA</sequence>
<dbReference type="FunFam" id="3.40.50.720:FF:000084">
    <property type="entry name" value="Short-chain dehydrogenase reductase"/>
    <property type="match status" value="1"/>
</dbReference>
<dbReference type="EMBL" id="PDNB01000246">
    <property type="protein sequence ID" value="PGG97500.1"/>
    <property type="molecule type" value="Genomic_DNA"/>
</dbReference>
<dbReference type="InterPro" id="IPR036291">
    <property type="entry name" value="NAD(P)-bd_dom_sf"/>
</dbReference>
<dbReference type="PRINTS" id="PR00081">
    <property type="entry name" value="GDHRDH"/>
</dbReference>
<evidence type="ECO:0000313" key="5">
    <source>
        <dbReference type="Proteomes" id="UP000223968"/>
    </source>
</evidence>
<dbReference type="InterPro" id="IPR020904">
    <property type="entry name" value="Sc_DH/Rdtase_CS"/>
</dbReference>
<dbReference type="STRING" id="1447875.A0A2B7WLU7"/>
<dbReference type="InterPro" id="IPR002347">
    <property type="entry name" value="SDR_fam"/>
</dbReference>
<reference evidence="4 5" key="1">
    <citation type="submission" date="2017-10" db="EMBL/GenBank/DDBJ databases">
        <title>Comparative genomics in systemic dimorphic fungi from Ajellomycetaceae.</title>
        <authorList>
            <person name="Munoz J.F."/>
            <person name="Mcewen J.G."/>
            <person name="Clay O.K."/>
            <person name="Cuomo C.A."/>
        </authorList>
    </citation>
    <scope>NUCLEOTIDE SEQUENCE [LARGE SCALE GENOMIC DNA]</scope>
    <source>
        <strain evidence="4 5">UAMH5409</strain>
    </source>
</reference>
<evidence type="ECO:0000256" key="1">
    <source>
        <dbReference type="ARBA" id="ARBA00006484"/>
    </source>
</evidence>
<gene>
    <name evidence="4" type="ORF">AJ79_09170</name>
</gene>
<comment type="caution">
    <text evidence="4">The sequence shown here is derived from an EMBL/GenBank/DDBJ whole genome shotgun (WGS) entry which is preliminary data.</text>
</comment>
<dbReference type="PROSITE" id="PS00061">
    <property type="entry name" value="ADH_SHORT"/>
    <property type="match status" value="1"/>
</dbReference>
<evidence type="ECO:0008006" key="6">
    <source>
        <dbReference type="Google" id="ProtNLM"/>
    </source>
</evidence>
<evidence type="ECO:0000256" key="3">
    <source>
        <dbReference type="ARBA" id="ARBA00023002"/>
    </source>
</evidence>
<organism evidence="4 5">
    <name type="scientific">Helicocarpus griseus UAMH5409</name>
    <dbReference type="NCBI Taxonomy" id="1447875"/>
    <lineage>
        <taxon>Eukaryota</taxon>
        <taxon>Fungi</taxon>
        <taxon>Dikarya</taxon>
        <taxon>Ascomycota</taxon>
        <taxon>Pezizomycotina</taxon>
        <taxon>Eurotiomycetes</taxon>
        <taxon>Eurotiomycetidae</taxon>
        <taxon>Onygenales</taxon>
        <taxon>Ajellomycetaceae</taxon>
        <taxon>Helicocarpus</taxon>
    </lineage>
</organism>
<proteinExistence type="inferred from homology"/>
<name>A0A2B7WLU7_9EURO</name>
<keyword evidence="3" id="KW-0560">Oxidoreductase</keyword>
<dbReference type="GO" id="GO:0016491">
    <property type="term" value="F:oxidoreductase activity"/>
    <property type="evidence" value="ECO:0007669"/>
    <property type="project" value="UniProtKB-KW"/>
</dbReference>
<keyword evidence="2" id="KW-0521">NADP</keyword>
<dbReference type="AlphaFoldDB" id="A0A2B7WLU7"/>
<dbReference type="OrthoDB" id="1669814at2759"/>
<keyword evidence="5" id="KW-1185">Reference proteome</keyword>
<accession>A0A2B7WLU7</accession>